<keyword evidence="2" id="KW-1185">Reference proteome</keyword>
<organism evidence="1 2">
    <name type="scientific">Mesobacillus jeotgali</name>
    <dbReference type="NCBI Taxonomy" id="129985"/>
    <lineage>
        <taxon>Bacteria</taxon>
        <taxon>Bacillati</taxon>
        <taxon>Bacillota</taxon>
        <taxon>Bacilli</taxon>
        <taxon>Bacillales</taxon>
        <taxon>Bacillaceae</taxon>
        <taxon>Mesobacillus</taxon>
    </lineage>
</organism>
<protein>
    <submittedName>
        <fullName evidence="1">Uncharacterized protein</fullName>
    </submittedName>
</protein>
<dbReference type="EMBL" id="CP134494">
    <property type="protein sequence ID" value="WNF22490.1"/>
    <property type="molecule type" value="Genomic_DNA"/>
</dbReference>
<proteinExistence type="predicted"/>
<evidence type="ECO:0000313" key="1">
    <source>
        <dbReference type="EMBL" id="WNF22490.1"/>
    </source>
</evidence>
<reference evidence="1 2" key="1">
    <citation type="submission" date="2023-09" db="EMBL/GenBank/DDBJ databases">
        <title>Microbial mechanism of fulvic acid promoting antimony reduction mineralization in rice fields.</title>
        <authorList>
            <person name="Chen G."/>
            <person name="Lan J."/>
        </authorList>
    </citation>
    <scope>NUCLEOTIDE SEQUENCE [LARGE SCALE GENOMIC DNA]</scope>
    <source>
        <strain evidence="1 2">PS1</strain>
    </source>
</reference>
<name>A0ABY9VF89_9BACI</name>
<evidence type="ECO:0000313" key="2">
    <source>
        <dbReference type="Proteomes" id="UP001303324"/>
    </source>
</evidence>
<sequence>MFNKFFIISVIFMMLFGNLEKVYAIDRVVIRSITVDDPDRWYENIYLIADKDGMDYKNFTVQVGDFGRGLYNFPKWINYSYDPNLYKEDLNADKLEDIIIELVTGSGTGVSTKAIHILHQGDVGFYNFQEVPVEPIKDAIKRLVKMEQKGNEITISFGKKNYVVYYSKFGYYTPVDRPGAGSIEEYIPKEGILYGTANVFVTIPEANIGGLTVKYAWDGKMYKAESVTFEAAPYKSSRTK</sequence>
<accession>A0ABY9VF89</accession>
<dbReference type="Proteomes" id="UP001303324">
    <property type="component" value="Chromosome"/>
</dbReference>
<gene>
    <name evidence="1" type="ORF">RH061_20405</name>
</gene>
<dbReference type="RefSeq" id="WP_311072621.1">
    <property type="nucleotide sequence ID" value="NZ_CP134494.1"/>
</dbReference>